<accession>A0ABM8GV05</accession>
<evidence type="ECO:0000313" key="5">
    <source>
        <dbReference type="EMBL" id="BDZ52177.1"/>
    </source>
</evidence>
<evidence type="ECO:0000256" key="2">
    <source>
        <dbReference type="ARBA" id="ARBA00023125"/>
    </source>
</evidence>
<evidence type="ECO:0000259" key="4">
    <source>
        <dbReference type="PROSITE" id="PS50995"/>
    </source>
</evidence>
<dbReference type="InterPro" id="IPR052526">
    <property type="entry name" value="HTH-type_Bedaq_tolerance"/>
</dbReference>
<dbReference type="InterPro" id="IPR036390">
    <property type="entry name" value="WH_DNA-bd_sf"/>
</dbReference>
<keyword evidence="2" id="KW-0238">DNA-binding</keyword>
<dbReference type="EMBL" id="AP027732">
    <property type="protein sequence ID" value="BDZ52177.1"/>
    <property type="molecule type" value="Genomic_DNA"/>
</dbReference>
<dbReference type="InterPro" id="IPR036388">
    <property type="entry name" value="WH-like_DNA-bd_sf"/>
</dbReference>
<dbReference type="RefSeq" id="WP_286344802.1">
    <property type="nucleotide sequence ID" value="NZ_AP027732.1"/>
</dbReference>
<evidence type="ECO:0000313" key="6">
    <source>
        <dbReference type="Proteomes" id="UP001321486"/>
    </source>
</evidence>
<dbReference type="SMART" id="SM00347">
    <property type="entry name" value="HTH_MARR"/>
    <property type="match status" value="1"/>
</dbReference>
<dbReference type="PROSITE" id="PS01117">
    <property type="entry name" value="HTH_MARR_1"/>
    <property type="match status" value="1"/>
</dbReference>
<dbReference type="Proteomes" id="UP001321486">
    <property type="component" value="Chromosome"/>
</dbReference>
<protein>
    <recommendedName>
        <fullName evidence="4">HTH marR-type domain-containing protein</fullName>
    </recommendedName>
</protein>
<proteinExistence type="predicted"/>
<keyword evidence="1" id="KW-0805">Transcription regulation</keyword>
<name>A0ABM8GV05_9MICO</name>
<organism evidence="5 6">
    <name type="scientific">Frondihabitans sucicola</name>
    <dbReference type="NCBI Taxonomy" id="1268041"/>
    <lineage>
        <taxon>Bacteria</taxon>
        <taxon>Bacillati</taxon>
        <taxon>Actinomycetota</taxon>
        <taxon>Actinomycetes</taxon>
        <taxon>Micrococcales</taxon>
        <taxon>Microbacteriaceae</taxon>
        <taxon>Frondihabitans</taxon>
    </lineage>
</organism>
<dbReference type="InterPro" id="IPR023187">
    <property type="entry name" value="Tscrpt_reg_MarR-type_CS"/>
</dbReference>
<dbReference type="SUPFAM" id="SSF46785">
    <property type="entry name" value="Winged helix' DNA-binding domain"/>
    <property type="match status" value="1"/>
</dbReference>
<feature type="domain" description="HTH marR-type" evidence="4">
    <location>
        <begin position="6"/>
        <end position="142"/>
    </location>
</feature>
<dbReference type="InterPro" id="IPR000835">
    <property type="entry name" value="HTH_MarR-typ"/>
</dbReference>
<reference evidence="6" key="1">
    <citation type="journal article" date="2019" name="Int. J. Syst. Evol. Microbiol.">
        <title>The Global Catalogue of Microorganisms (GCM) 10K type strain sequencing project: providing services to taxonomists for standard genome sequencing and annotation.</title>
        <authorList>
            <consortium name="The Broad Institute Genomics Platform"/>
            <consortium name="The Broad Institute Genome Sequencing Center for Infectious Disease"/>
            <person name="Wu L."/>
            <person name="Ma J."/>
        </authorList>
    </citation>
    <scope>NUCLEOTIDE SEQUENCE [LARGE SCALE GENOMIC DNA]</scope>
    <source>
        <strain evidence="6">NBRC 108728</strain>
    </source>
</reference>
<dbReference type="Gene3D" id="1.10.10.10">
    <property type="entry name" value="Winged helix-like DNA-binding domain superfamily/Winged helix DNA-binding domain"/>
    <property type="match status" value="1"/>
</dbReference>
<gene>
    <name evidence="5" type="ORF">GCM10025867_44180</name>
</gene>
<dbReference type="Pfam" id="PF12802">
    <property type="entry name" value="MarR_2"/>
    <property type="match status" value="1"/>
</dbReference>
<evidence type="ECO:0000256" key="1">
    <source>
        <dbReference type="ARBA" id="ARBA00023015"/>
    </source>
</evidence>
<sequence length="144" mass="15450">MAHDDTAQLATDLRVAVGKVTRRLREQTPGSDLTHSQLAVVSLLESGGPATSTELAKARGMTPQSMGTIVAVLLDSGYVEKSSDPRDGRKSVLSLSDEARRQIASGRLAKEDFLAHLIETTFDAGDRRRLADAIALLRRVAEAP</sequence>
<keyword evidence="6" id="KW-1185">Reference proteome</keyword>
<dbReference type="PANTHER" id="PTHR39515:SF2">
    <property type="entry name" value="HTH-TYPE TRANSCRIPTIONAL REGULATOR RV0880"/>
    <property type="match status" value="1"/>
</dbReference>
<evidence type="ECO:0000256" key="3">
    <source>
        <dbReference type="ARBA" id="ARBA00023163"/>
    </source>
</evidence>
<keyword evidence="3" id="KW-0804">Transcription</keyword>
<dbReference type="PROSITE" id="PS50995">
    <property type="entry name" value="HTH_MARR_2"/>
    <property type="match status" value="1"/>
</dbReference>
<dbReference type="PANTHER" id="PTHR39515">
    <property type="entry name" value="CONSERVED PROTEIN"/>
    <property type="match status" value="1"/>
</dbReference>